<protein>
    <recommendedName>
        <fullName evidence="3">Crinkler (CRN) family protein</fullName>
    </recommendedName>
</protein>
<keyword evidence="2" id="KW-1185">Reference proteome</keyword>
<evidence type="ECO:0000313" key="2">
    <source>
        <dbReference type="Proteomes" id="UP000602510"/>
    </source>
</evidence>
<evidence type="ECO:0008006" key="3">
    <source>
        <dbReference type="Google" id="ProtNLM"/>
    </source>
</evidence>
<evidence type="ECO:0000313" key="1">
    <source>
        <dbReference type="EMBL" id="KAF4031622.1"/>
    </source>
</evidence>
<comment type="caution">
    <text evidence="1">The sequence shown here is derived from an EMBL/GenBank/DDBJ whole genome shotgun (WGS) entry which is preliminary data.</text>
</comment>
<organism evidence="1 2">
    <name type="scientific">Phytophthora infestans</name>
    <name type="common">Potato late blight agent</name>
    <name type="synonym">Botrytis infestans</name>
    <dbReference type="NCBI Taxonomy" id="4787"/>
    <lineage>
        <taxon>Eukaryota</taxon>
        <taxon>Sar</taxon>
        <taxon>Stramenopiles</taxon>
        <taxon>Oomycota</taxon>
        <taxon>Peronosporomycetes</taxon>
        <taxon>Peronosporales</taxon>
        <taxon>Peronosporaceae</taxon>
        <taxon>Phytophthora</taxon>
    </lineage>
</organism>
<name>A0A833SAL8_PHYIN</name>
<proteinExistence type="predicted"/>
<accession>A0A833SAL8</accession>
<reference evidence="1" key="1">
    <citation type="submission" date="2020-04" db="EMBL/GenBank/DDBJ databases">
        <title>Hybrid Assembly of Korean Phytophthora infestans isolates.</title>
        <authorList>
            <person name="Prokchorchik M."/>
            <person name="Lee Y."/>
            <person name="Seo J."/>
            <person name="Cho J.-H."/>
            <person name="Park Y.-E."/>
            <person name="Jang D.-C."/>
            <person name="Im J.-S."/>
            <person name="Choi J.-G."/>
            <person name="Park H.-J."/>
            <person name="Lee G.-B."/>
            <person name="Lee Y.-G."/>
            <person name="Hong S.-Y."/>
            <person name="Cho K."/>
            <person name="Sohn K.H."/>
        </authorList>
    </citation>
    <scope>NUCLEOTIDE SEQUENCE</scope>
    <source>
        <strain evidence="1">KR_1_A1</strain>
    </source>
</reference>
<dbReference type="Proteomes" id="UP000602510">
    <property type="component" value="Unassembled WGS sequence"/>
</dbReference>
<dbReference type="AlphaFoldDB" id="A0A833SAL8"/>
<dbReference type="EMBL" id="WSZM01000565">
    <property type="protein sequence ID" value="KAF4031622.1"/>
    <property type="molecule type" value="Genomic_DNA"/>
</dbReference>
<gene>
    <name evidence="1" type="ORF">GN244_ATG16503</name>
</gene>
<sequence>MLSLSFCVIGAWERLLRVSIPPLAQVDYLIALMDHASSALRGIPPNHLQVYLARQNGDWLVADSDVVKELMLGNGADAVSLGQAKSVHILVRVRDPPPVLGKHPRDVLETKIPKEEILEVKFAVLGGLHYTVHSLLIKKTLCVVDLLYLLKSRLYEADVSIRASAITLYLARDSTGEWLSTEHFDGKLASSTSPQSWFEVKLDPEQTIGNVLQSPQPGKINVLLQPPLSFTLQTMHSQLFTKSYRFTAEGLKDAAEVDALVDTIHEFQRLEQHSTPFIVLESSMEMGKTQMAFNLMARDDVDVFYIVCEEEKDDVGTAFFQISQSFMRCVEIDLPFVGDGKVSEISQQNELYTYSFIYAVLGGVPALSGTRTRDEVFQAKREYVGCPVFFLDEFPHLIEGLSINKRKKNIRRCRFVRNIFRSFGLTVIVSATNGAAANVLNLTDPSEPKELSCVIFPTLPRFKSSDPMVLSRLPHILAKIINRSRPLLAKQALEYIGANKVDENTHLDTYMDLMMKTLSAKWDKHRAADYFFHVGQVRLFYGSSYRPRSDLAGQVRSHFSRPAVTTPSRLRLDSSGVLVDGQNDPWTCSIVVPNLDDDPLLHFIFMGGADFHAFADAFGSPIPFCQAVLRGPGFASSGESWSESLEEFVAGGIVAASRHNGFAGLKNSDFERFLSAVMYELGLKAERHIRHQFPEVLEQALSQLSLSVPTLLPLDMELPQLLRTSQLKFGTLKRVQTENPGFGFIDGKVFVECASNRDEDEEFVKTVGHAPPDSIVHIIIVSSLERSYFEDGSSDDVDALASEISALSYATSSLVIFIGSTQDIKVGDIRESSRSTEKPSAVLRADFRARVADNETKVEGAVIIPPSSRAVGAPPREREGGYAAYAAYAD</sequence>